<evidence type="ECO:0000256" key="2">
    <source>
        <dbReference type="ARBA" id="ARBA00023043"/>
    </source>
</evidence>
<reference evidence="4 5" key="1">
    <citation type="journal article" date="2017" name="Genome Announc.">
        <title>Genome sequence of the saprophytic ascomycete Epicoccum nigrum ICMP 19927 strain isolated from New Zealand.</title>
        <authorList>
            <person name="Fokin M."/>
            <person name="Fleetwood D."/>
            <person name="Weir B.S."/>
            <person name="Villas-Boas S.G."/>
        </authorList>
    </citation>
    <scope>NUCLEOTIDE SEQUENCE [LARGE SCALE GENOMIC DNA]</scope>
    <source>
        <strain evidence="4 5">ICMP 19927</strain>
    </source>
</reference>
<dbReference type="STRING" id="105696.A0A1Y2LV36"/>
<organism evidence="4 5">
    <name type="scientific">Epicoccum nigrum</name>
    <name type="common">Soil fungus</name>
    <name type="synonym">Epicoccum purpurascens</name>
    <dbReference type="NCBI Taxonomy" id="105696"/>
    <lineage>
        <taxon>Eukaryota</taxon>
        <taxon>Fungi</taxon>
        <taxon>Dikarya</taxon>
        <taxon>Ascomycota</taxon>
        <taxon>Pezizomycotina</taxon>
        <taxon>Dothideomycetes</taxon>
        <taxon>Pleosporomycetidae</taxon>
        <taxon>Pleosporales</taxon>
        <taxon>Pleosporineae</taxon>
        <taxon>Didymellaceae</taxon>
        <taxon>Epicoccum</taxon>
    </lineage>
</organism>
<dbReference type="SMART" id="SM00248">
    <property type="entry name" value="ANK"/>
    <property type="match status" value="6"/>
</dbReference>
<dbReference type="InterPro" id="IPR002110">
    <property type="entry name" value="Ankyrin_rpt"/>
</dbReference>
<keyword evidence="2 3" id="KW-0040">ANK repeat</keyword>
<dbReference type="InParanoid" id="A0A1Y2LV36"/>
<dbReference type="PANTHER" id="PTHR24198:SF165">
    <property type="entry name" value="ANKYRIN REPEAT-CONTAINING PROTEIN-RELATED"/>
    <property type="match status" value="1"/>
</dbReference>
<dbReference type="Pfam" id="PF00023">
    <property type="entry name" value="Ank"/>
    <property type="match status" value="1"/>
</dbReference>
<keyword evidence="5" id="KW-1185">Reference proteome</keyword>
<feature type="repeat" description="ANK" evidence="3">
    <location>
        <begin position="585"/>
        <end position="617"/>
    </location>
</feature>
<dbReference type="Proteomes" id="UP000193240">
    <property type="component" value="Unassembled WGS sequence"/>
</dbReference>
<dbReference type="Gene3D" id="1.25.40.20">
    <property type="entry name" value="Ankyrin repeat-containing domain"/>
    <property type="match status" value="1"/>
</dbReference>
<keyword evidence="1" id="KW-0677">Repeat</keyword>
<evidence type="ECO:0000313" key="5">
    <source>
        <dbReference type="Proteomes" id="UP000193240"/>
    </source>
</evidence>
<protein>
    <submittedName>
        <fullName evidence="4">Uncharacterized protein</fullName>
    </submittedName>
</protein>
<proteinExistence type="predicted"/>
<dbReference type="PROSITE" id="PS50297">
    <property type="entry name" value="ANK_REP_REGION"/>
    <property type="match status" value="3"/>
</dbReference>
<dbReference type="InterPro" id="IPR036770">
    <property type="entry name" value="Ankyrin_rpt-contain_sf"/>
</dbReference>
<accession>A0A1Y2LV36</accession>
<dbReference type="SUPFAM" id="SSF48403">
    <property type="entry name" value="Ankyrin repeat"/>
    <property type="match status" value="1"/>
</dbReference>
<evidence type="ECO:0000256" key="1">
    <source>
        <dbReference type="ARBA" id="ARBA00022737"/>
    </source>
</evidence>
<feature type="repeat" description="ANK" evidence="3">
    <location>
        <begin position="480"/>
        <end position="512"/>
    </location>
</feature>
<dbReference type="EMBL" id="KZ107848">
    <property type="protein sequence ID" value="OSS47472.1"/>
    <property type="molecule type" value="Genomic_DNA"/>
</dbReference>
<dbReference type="AlphaFoldDB" id="A0A1Y2LV36"/>
<gene>
    <name evidence="4" type="ORF">B5807_07182</name>
</gene>
<dbReference type="Pfam" id="PF12796">
    <property type="entry name" value="Ank_2"/>
    <property type="match status" value="2"/>
</dbReference>
<evidence type="ECO:0000313" key="4">
    <source>
        <dbReference type="EMBL" id="OSS47472.1"/>
    </source>
</evidence>
<sequence length="757" mass="84047">MDPLSITASTIAIITVISTSFKGAAGLYSAPGDIESVLNDLADTQVILKSIEDGLLQYTASPRCDEQRLQELSKRLLQVRAMVQELSKSIKLDTLRAKPGTPSARWAWLRAKSKVLKVKHKVDTISAEIVRLQGSFERATIHLELQHVSLLSTELRTSNRTLLDSSQSTGDRLQQIEEYQRQQAVGMLSIKQSQEQLLRLMEEGRSRDSHHPTHKAQSEKNTIAFGSSNLSHSDNVVISAAYRPVKVCNPGCFCACHAKSAFQTPQFLQQAIGCLFIGYTGVPLLMRSCDTLGCKRRTRQSWYTQYQFPSWYLQQSLLPLFAVVASFQPPRFTLEVPRVIDPSSPVFQFALTGDLTALQGAFAAGLASPTDINGKTGRTLLHYAFVRKYDPKVVKMLLQQGADPHIKDDSGWQVTDTIWETRFSTGELDLFSDGFTSELSPENRFTELHLTILKYRHNDIEDALKRLVCSTHTINTVDSNGRTALAWATHRSDSHVVKRLLEHGADTGIGDKYGVVPLHLAAHSSSVRCMELLLSYNARCDQTDIHGRTAAHYACEYQDPVRGCAVAMLRMLQIAGADVVIADTYSRTGLHKSAAVGNVESLKFLLDEGCEKDKLDDWGKSALIDTIKRNQHNALRVLLRSGANYLGEFGVEQDTTVLHLLASDGDLTTLEIVYMERLAGLKINSLNQQGHTAQAVFDARAPQPEEKVMAVWFMLLAQLEGDEYTDDTGSEDSWLFEEALESQSDVTPEAKKVYGLA</sequence>
<name>A0A1Y2LV36_EPING</name>
<dbReference type="PROSITE" id="PS50088">
    <property type="entry name" value="ANK_REPEAT"/>
    <property type="match status" value="4"/>
</dbReference>
<feature type="repeat" description="ANK" evidence="3">
    <location>
        <begin position="376"/>
        <end position="409"/>
    </location>
</feature>
<dbReference type="PANTHER" id="PTHR24198">
    <property type="entry name" value="ANKYRIN REPEAT AND PROTEIN KINASE DOMAIN-CONTAINING PROTEIN"/>
    <property type="match status" value="1"/>
</dbReference>
<feature type="repeat" description="ANK" evidence="3">
    <location>
        <begin position="513"/>
        <end position="545"/>
    </location>
</feature>
<dbReference type="OMA" id="ACHFLLE"/>
<evidence type="ECO:0000256" key="3">
    <source>
        <dbReference type="PROSITE-ProRule" id="PRU00023"/>
    </source>
</evidence>